<dbReference type="Pfam" id="PF03417">
    <property type="entry name" value="AAT"/>
    <property type="match status" value="1"/>
</dbReference>
<protein>
    <recommendedName>
        <fullName evidence="1">Peptidase C45 hydrolase domain-containing protein</fullName>
    </recommendedName>
</protein>
<gene>
    <name evidence="2" type="ORF">CHK_3135</name>
</gene>
<accession>A0A0M2NGK3</accession>
<comment type="caution">
    <text evidence="2">The sequence shown here is derived from an EMBL/GenBank/DDBJ whole genome shotgun (WGS) entry which is preliminary data.</text>
</comment>
<evidence type="ECO:0000259" key="1">
    <source>
        <dbReference type="Pfam" id="PF03417"/>
    </source>
</evidence>
<dbReference type="STRING" id="270498.CHK_3135"/>
<reference evidence="2 3" key="1">
    <citation type="submission" date="2015-04" db="EMBL/GenBank/DDBJ databases">
        <title>Draft genome sequence of bacteremic isolate Catabacter hongkongensis type strain HKU16T.</title>
        <authorList>
            <person name="Lau S.K."/>
            <person name="Teng J.L."/>
            <person name="Huang Y."/>
            <person name="Curreem S.O."/>
            <person name="Tsui S.K."/>
            <person name="Woo P.C."/>
        </authorList>
    </citation>
    <scope>NUCLEOTIDE SEQUENCE [LARGE SCALE GENOMIC DNA]</scope>
    <source>
        <strain evidence="2 3">HKU16</strain>
    </source>
</reference>
<evidence type="ECO:0000313" key="2">
    <source>
        <dbReference type="EMBL" id="KKI49557.1"/>
    </source>
</evidence>
<dbReference type="PANTHER" id="PTHR34180:SF1">
    <property type="entry name" value="BETA-ALANYL-DOPAMINE_CARCININE HYDROLASE"/>
    <property type="match status" value="1"/>
</dbReference>
<proteinExistence type="predicted"/>
<dbReference type="Gene3D" id="3.60.60.10">
    <property type="entry name" value="Penicillin V Acylase, Chain A"/>
    <property type="match status" value="1"/>
</dbReference>
<sequence>MGEHIKRYPKPGIPQQPCGLGAQDMIYARHLLEQWCSGINEEIEGVADVLGFPPEISAYYTMTYLVPRCSQAVVLPQRTENRHTMLARSYEFSPAAEDFILARTSVKGKYTHIGTTAMQLGRDEGVNECGLAVTMSSCGLPVGAPKGMRAPALRGLQFWAVIRTLLENCADVAQAIDYLDGMPIAYNINLILADKAGNAALFETLDGETGIRQIGTDTQEQYLFATNHAALPLLIRREPFAMRHSLVRYEKIRNFLETTQRVDSGLLRKLLHEKYPQGLYCPYYKDFFGTTKSMLLDVNDGTIELCWGGIEQNGWKCYGVDTPLKESRERIAMEPEPSPRGLYEALPLREETIG</sequence>
<dbReference type="NCBIfam" id="NF040521">
    <property type="entry name" value="C45_proenzyme"/>
    <property type="match status" value="1"/>
</dbReference>
<evidence type="ECO:0000313" key="3">
    <source>
        <dbReference type="Proteomes" id="UP000034076"/>
    </source>
</evidence>
<dbReference type="InterPro" id="IPR029055">
    <property type="entry name" value="Ntn_hydrolases_N"/>
</dbReference>
<dbReference type="InterPro" id="IPR047801">
    <property type="entry name" value="Peptidase_C45"/>
</dbReference>
<feature type="domain" description="Peptidase C45 hydrolase" evidence="1">
    <location>
        <begin position="80"/>
        <end position="309"/>
    </location>
</feature>
<dbReference type="EMBL" id="LAYJ01000133">
    <property type="protein sequence ID" value="KKI49557.1"/>
    <property type="molecule type" value="Genomic_DNA"/>
</dbReference>
<dbReference type="SUPFAM" id="SSF56235">
    <property type="entry name" value="N-terminal nucleophile aminohydrolases (Ntn hydrolases)"/>
    <property type="match status" value="1"/>
</dbReference>
<dbReference type="AlphaFoldDB" id="A0A0M2NGK3"/>
<dbReference type="InterPro" id="IPR005079">
    <property type="entry name" value="Peptidase_C45_hydrolase"/>
</dbReference>
<dbReference type="InterPro" id="IPR047794">
    <property type="entry name" value="C45_proenzyme-like"/>
</dbReference>
<dbReference type="Proteomes" id="UP000034076">
    <property type="component" value="Unassembled WGS sequence"/>
</dbReference>
<organism evidence="2 3">
    <name type="scientific">Christensenella hongkongensis</name>
    <dbReference type="NCBI Taxonomy" id="270498"/>
    <lineage>
        <taxon>Bacteria</taxon>
        <taxon>Bacillati</taxon>
        <taxon>Bacillota</taxon>
        <taxon>Clostridia</taxon>
        <taxon>Christensenellales</taxon>
        <taxon>Christensenellaceae</taxon>
        <taxon>Christensenella</taxon>
    </lineage>
</organism>
<dbReference type="PATRIC" id="fig|270498.16.peg.3232"/>
<name>A0A0M2NGK3_9FIRM</name>
<dbReference type="PANTHER" id="PTHR34180">
    <property type="entry name" value="PEPTIDASE C45"/>
    <property type="match status" value="1"/>
</dbReference>
<keyword evidence="3" id="KW-1185">Reference proteome</keyword>